<dbReference type="GO" id="GO:0070126">
    <property type="term" value="P:mitochondrial translational termination"/>
    <property type="evidence" value="ECO:0007669"/>
    <property type="project" value="TreeGrafter"/>
</dbReference>
<sequence>MGLRAAAFPLLHVQSELWQGCRRNTWFGKELVERAGLSHKHERALRHQGSMCEAFSYLWSVRTRLIHGCIHNTLSYPVLGGRILSVRRAAAVLFLPRASPVGKKLFSSRAFSRDSLLEPQAKKKPTDTQTGGEERGRDSRGESGSQNNVVSGIPLSEVNFRFCRSSKPGGQSANKSETKAVLTVPLQSLRKYISGDLLKKVEEEFGHWMNKKGELVISSERHSSQVDNKKECLSRFSEMLQQLRDRPEVTGGKSPREFKSEESQLKYKARLIASKKKNQYNRQCHSVNRRDW</sequence>
<protein>
    <recommendedName>
        <fullName evidence="2">Prokaryotic-type class I peptide chain release factors domain-containing protein</fullName>
    </recommendedName>
</protein>
<dbReference type="AlphaFoldDB" id="A0A0F7UE27"/>
<dbReference type="PANTHER" id="PTHR11075">
    <property type="entry name" value="PEPTIDE CHAIN RELEASE FACTOR"/>
    <property type="match status" value="1"/>
</dbReference>
<dbReference type="GO" id="GO:0004045">
    <property type="term" value="F:peptidyl-tRNA hydrolase activity"/>
    <property type="evidence" value="ECO:0007669"/>
    <property type="project" value="TreeGrafter"/>
</dbReference>
<dbReference type="Gene3D" id="3.30.160.20">
    <property type="match status" value="1"/>
</dbReference>
<dbReference type="GO" id="GO:0016150">
    <property type="term" value="F:translation release factor activity, codon nonspecific"/>
    <property type="evidence" value="ECO:0007669"/>
    <property type="project" value="TreeGrafter"/>
</dbReference>
<dbReference type="Pfam" id="PF00472">
    <property type="entry name" value="RF-1"/>
    <property type="match status" value="1"/>
</dbReference>
<organism evidence="3">
    <name type="scientific">Neospora caninum (strain Liverpool)</name>
    <dbReference type="NCBI Taxonomy" id="572307"/>
    <lineage>
        <taxon>Eukaryota</taxon>
        <taxon>Sar</taxon>
        <taxon>Alveolata</taxon>
        <taxon>Apicomplexa</taxon>
        <taxon>Conoidasida</taxon>
        <taxon>Coccidia</taxon>
        <taxon>Eucoccidiorida</taxon>
        <taxon>Eimeriorina</taxon>
        <taxon>Sarcocystidae</taxon>
        <taxon>Neospora</taxon>
    </lineage>
</organism>
<evidence type="ECO:0000313" key="3">
    <source>
        <dbReference type="EMBL" id="CEL66587.1"/>
    </source>
</evidence>
<dbReference type="InterPro" id="IPR000352">
    <property type="entry name" value="Pep_chain_release_fac_I"/>
</dbReference>
<feature type="compositionally biased region" description="Basic and acidic residues" evidence="1">
    <location>
        <begin position="117"/>
        <end position="141"/>
    </location>
</feature>
<accession>A0A0F7UE27</accession>
<gene>
    <name evidence="3" type="ORF">BN1204_023970</name>
</gene>
<dbReference type="GO" id="GO:0005762">
    <property type="term" value="C:mitochondrial large ribosomal subunit"/>
    <property type="evidence" value="ECO:0007669"/>
    <property type="project" value="TreeGrafter"/>
</dbReference>
<proteinExistence type="predicted"/>
<reference evidence="3" key="1">
    <citation type="journal article" date="2015" name="PLoS ONE">
        <title>Comprehensive Evaluation of Toxoplasma gondii VEG and Neospora caninum LIV Genomes with Tachyzoite Stage Transcriptome and Proteome Defines Novel Transcript Features.</title>
        <authorList>
            <person name="Ramaprasad A."/>
            <person name="Mourier T."/>
            <person name="Naeem R."/>
            <person name="Malas T.B."/>
            <person name="Moussa E."/>
            <person name="Panigrahi A."/>
            <person name="Vermont S.J."/>
            <person name="Otto T.D."/>
            <person name="Wastling J."/>
            <person name="Pain A."/>
        </authorList>
    </citation>
    <scope>NUCLEOTIDE SEQUENCE</scope>
    <source>
        <strain evidence="3">Liverpool</strain>
    </source>
</reference>
<feature type="region of interest" description="Disordered" evidence="1">
    <location>
        <begin position="117"/>
        <end position="150"/>
    </location>
</feature>
<evidence type="ECO:0000256" key="1">
    <source>
        <dbReference type="SAM" id="MobiDB-lite"/>
    </source>
</evidence>
<evidence type="ECO:0000259" key="2">
    <source>
        <dbReference type="Pfam" id="PF00472"/>
    </source>
</evidence>
<dbReference type="EMBL" id="LN714482">
    <property type="protein sequence ID" value="CEL66587.1"/>
    <property type="molecule type" value="Genomic_DNA"/>
</dbReference>
<name>A0A0F7UE27_NEOCL</name>
<dbReference type="SUPFAM" id="SSF110916">
    <property type="entry name" value="Peptidyl-tRNA hydrolase domain-like"/>
    <property type="match status" value="1"/>
</dbReference>
<dbReference type="InterPro" id="IPR052104">
    <property type="entry name" value="Mito_Release_Factor_mL62"/>
</dbReference>
<dbReference type="PANTHER" id="PTHR11075:SF54">
    <property type="entry name" value="LARGE RIBOSOMAL SUBUNIT PROTEIN ML62"/>
    <property type="match status" value="1"/>
</dbReference>
<feature type="domain" description="Prokaryotic-type class I peptide chain release factors" evidence="2">
    <location>
        <begin position="153"/>
        <end position="278"/>
    </location>
</feature>